<dbReference type="InterPro" id="IPR029071">
    <property type="entry name" value="Ubiquitin-like_domsf"/>
</dbReference>
<dbReference type="CDD" id="cd14473">
    <property type="entry name" value="FERM_B-lobe"/>
    <property type="match status" value="1"/>
</dbReference>
<feature type="domain" description="FERM" evidence="2">
    <location>
        <begin position="116"/>
        <end position="402"/>
    </location>
</feature>
<evidence type="ECO:0000259" key="2">
    <source>
        <dbReference type="PROSITE" id="PS50057"/>
    </source>
</evidence>
<evidence type="ECO:0000313" key="4">
    <source>
        <dbReference type="Proteomes" id="UP000001396"/>
    </source>
</evidence>
<dbReference type="InterPro" id="IPR001611">
    <property type="entry name" value="Leu-rich_rpt"/>
</dbReference>
<feature type="compositionally biased region" description="Polar residues" evidence="1">
    <location>
        <begin position="1"/>
        <end position="16"/>
    </location>
</feature>
<dbReference type="InterPro" id="IPR000299">
    <property type="entry name" value="FERM_domain"/>
</dbReference>
<dbReference type="Pfam" id="PF09379">
    <property type="entry name" value="FERM_N"/>
    <property type="match status" value="1"/>
</dbReference>
<dbReference type="InterPro" id="IPR052394">
    <property type="entry name" value="LRR-containing"/>
</dbReference>
<comment type="caution">
    <text evidence="3">The sequence shown here is derived from an EMBL/GenBank/DDBJ whole genome shotgun (WGS) entry which is preliminary data.</text>
</comment>
<name>D3BRP4_HETP5</name>
<dbReference type="PANTHER" id="PTHR24114">
    <property type="entry name" value="LEUCINE RICH REPEAT FAMILY PROTEIN"/>
    <property type="match status" value="1"/>
</dbReference>
<dbReference type="EMBL" id="ADBJ01000050">
    <property type="protein sequence ID" value="EFA76076.1"/>
    <property type="molecule type" value="Genomic_DNA"/>
</dbReference>
<dbReference type="AlphaFoldDB" id="D3BRP4"/>
<dbReference type="Pfam" id="PF00373">
    <property type="entry name" value="FERM_M"/>
    <property type="match status" value="1"/>
</dbReference>
<dbReference type="SUPFAM" id="SSF52047">
    <property type="entry name" value="RNI-like"/>
    <property type="match status" value="1"/>
</dbReference>
<dbReference type="InParanoid" id="D3BRP4"/>
<accession>D3BRP4</accession>
<dbReference type="SMART" id="SM00368">
    <property type="entry name" value="LRR_RI"/>
    <property type="match status" value="8"/>
</dbReference>
<dbReference type="InterPro" id="IPR035963">
    <property type="entry name" value="FERM_2"/>
</dbReference>
<dbReference type="PRINTS" id="PR00935">
    <property type="entry name" value="BAND41"/>
</dbReference>
<dbReference type="PROSITE" id="PS50057">
    <property type="entry name" value="FERM_3"/>
    <property type="match status" value="1"/>
</dbReference>
<dbReference type="Proteomes" id="UP000001396">
    <property type="component" value="Unassembled WGS sequence"/>
</dbReference>
<dbReference type="Gene3D" id="1.20.80.10">
    <property type="match status" value="1"/>
</dbReference>
<dbReference type="OMA" id="YACIAEM"/>
<evidence type="ECO:0000313" key="3">
    <source>
        <dbReference type="EMBL" id="EFA76076.1"/>
    </source>
</evidence>
<keyword evidence="4" id="KW-1185">Reference proteome</keyword>
<proteinExistence type="predicted"/>
<reference evidence="3 4" key="1">
    <citation type="journal article" date="2011" name="Genome Res.">
        <title>Phylogeny-wide analysis of social amoeba genomes highlights ancient origins for complex intercellular communication.</title>
        <authorList>
            <person name="Heidel A.J."/>
            <person name="Lawal H.M."/>
            <person name="Felder M."/>
            <person name="Schilde C."/>
            <person name="Helps N.R."/>
            <person name="Tunggal B."/>
            <person name="Rivero F."/>
            <person name="John U."/>
            <person name="Schleicher M."/>
            <person name="Eichinger L."/>
            <person name="Platzer M."/>
            <person name="Noegel A.A."/>
            <person name="Schaap P."/>
            <person name="Gloeckner G."/>
        </authorList>
    </citation>
    <scope>NUCLEOTIDE SEQUENCE [LARGE SCALE GENOMIC DNA]</scope>
    <source>
        <strain evidence="4">ATCC 26659 / Pp 5 / PN500</strain>
    </source>
</reference>
<protein>
    <recommendedName>
        <fullName evidence="2">FERM domain-containing protein</fullName>
    </recommendedName>
</protein>
<sequence>MQEVQSLDISITSSTLRPKGGGGRARTESIAERWDLGRSQINTPSNFTPSHISNTPTISITNTAAPSPPSVIPVPTSEREPAPRRSQSLNIQRVGEEFNIFRASPMRKPNPDLEKLLIHVSLVDQSHKVICITEDFFVQDIINLFAGKLGLAQTEYFSLCEQTTDGYDRWLDPTKLITDAGIRNLSKLIFKIKYFKQPKKLTDPKAVHLYYLQIQHSVVNGIYPCSEAMALRLSALQFYITFGAHDKDQHVAGFLDHETLLGFIPLAHFHTHTDDQIKCNTIVEAKLRYLDLANKIPTFGVTSFQVFDTSRESSSARTARIICVAENGLLIARKDKTGYDFFNYKDVIKCLSTPRGIKIQIPFSCVTQNTSETMNFDTSSNEQSNNIIELLTGYKYFIQFDDSLKGLCAPPTVDLHLAGQFSLFLPPKPRAKSDPLRSRAELFKTIYLQLCTTYNTKPLMKFVDQVDEILDKEGSFRNLLIYTTIDLSSLNLRAADLSFIADALRDAFNTPIEEGETLVENLDLHTIDLSNNPLLGSDVAEPFKILLQAAGTIVNINLKNIGITNKGLGPFISIFEKLDNIESLQIGKNRIFEITENGFKQIFEGLQYNTTLKELNISGNPIKYQQINKFLKWFATSNTAINNLSIASTMLNSSSGSEIQKILTSNGCQLQQLDVSLNDLGSSGTKSVIKGVVANNQITDLSLSGNKIEYSGIHTLCQSLETTSRLSKISLRYCNLSSKSLYRICKLLETNTTITSLDLSMNKISKSVCQALSQCLPSNKTLEELFITNCEMGNKEFSKLCVGLELNESLKRIYLDMNPFGKKGLTPLITVINSNKVIEVITLRNITLNAKYTLDFLKKLNTNSTIQKINLSENPIFAVEKLLPAIKNGIEENIKRLNRINIQI</sequence>
<dbReference type="GeneID" id="31366124"/>
<dbReference type="Gene3D" id="3.10.20.90">
    <property type="entry name" value="Phosphatidylinositol 3-kinase Catalytic Subunit, Chain A, domain 1"/>
    <property type="match status" value="1"/>
</dbReference>
<dbReference type="SUPFAM" id="SSF47031">
    <property type="entry name" value="Second domain of FERM"/>
    <property type="match status" value="1"/>
</dbReference>
<dbReference type="Pfam" id="PF13516">
    <property type="entry name" value="LRR_6"/>
    <property type="match status" value="2"/>
</dbReference>
<feature type="compositionally biased region" description="Low complexity" evidence="1">
    <location>
        <begin position="48"/>
        <end position="65"/>
    </location>
</feature>
<dbReference type="SMART" id="SM00295">
    <property type="entry name" value="B41"/>
    <property type="match status" value="1"/>
</dbReference>
<dbReference type="STRING" id="670386.D3BRP4"/>
<dbReference type="CDD" id="cd01765">
    <property type="entry name" value="FERM_F0_F1"/>
    <property type="match status" value="1"/>
</dbReference>
<evidence type="ECO:0000256" key="1">
    <source>
        <dbReference type="SAM" id="MobiDB-lite"/>
    </source>
</evidence>
<feature type="compositionally biased region" description="Basic and acidic residues" evidence="1">
    <location>
        <begin position="25"/>
        <end position="36"/>
    </location>
</feature>
<dbReference type="InterPro" id="IPR018979">
    <property type="entry name" value="FERM_N"/>
</dbReference>
<dbReference type="InterPro" id="IPR019749">
    <property type="entry name" value="Band_41_domain"/>
</dbReference>
<feature type="region of interest" description="Disordered" evidence="1">
    <location>
        <begin position="1"/>
        <end position="86"/>
    </location>
</feature>
<organism evidence="3 4">
    <name type="scientific">Heterostelium pallidum (strain ATCC 26659 / Pp 5 / PN500)</name>
    <name type="common">Cellular slime mold</name>
    <name type="synonym">Polysphondylium pallidum</name>
    <dbReference type="NCBI Taxonomy" id="670386"/>
    <lineage>
        <taxon>Eukaryota</taxon>
        <taxon>Amoebozoa</taxon>
        <taxon>Evosea</taxon>
        <taxon>Eumycetozoa</taxon>
        <taxon>Dictyostelia</taxon>
        <taxon>Acytosteliales</taxon>
        <taxon>Acytosteliaceae</taxon>
        <taxon>Heterostelium</taxon>
    </lineage>
</organism>
<dbReference type="InterPro" id="IPR019748">
    <property type="entry name" value="FERM_central"/>
</dbReference>
<dbReference type="Gene3D" id="3.80.10.10">
    <property type="entry name" value="Ribonuclease Inhibitor"/>
    <property type="match status" value="3"/>
</dbReference>
<dbReference type="InterPro" id="IPR014352">
    <property type="entry name" value="FERM/acyl-CoA-bd_prot_sf"/>
</dbReference>
<dbReference type="SUPFAM" id="SSF54236">
    <property type="entry name" value="Ubiquitin-like"/>
    <property type="match status" value="1"/>
</dbReference>
<dbReference type="RefSeq" id="XP_020428210.1">
    <property type="nucleotide sequence ID" value="XM_020581423.1"/>
</dbReference>
<dbReference type="PANTHER" id="PTHR24114:SF2">
    <property type="entry name" value="F-BOX DOMAIN-CONTAINING PROTEIN-RELATED"/>
    <property type="match status" value="1"/>
</dbReference>
<dbReference type="InterPro" id="IPR032675">
    <property type="entry name" value="LRR_dom_sf"/>
</dbReference>
<gene>
    <name evidence="3" type="ORF">PPL_10655</name>
</gene>